<proteinExistence type="predicted"/>
<keyword evidence="3" id="KW-0472">Membrane</keyword>
<feature type="compositionally biased region" description="Basic and acidic residues" evidence="2">
    <location>
        <begin position="9"/>
        <end position="23"/>
    </location>
</feature>
<reference evidence="5" key="1">
    <citation type="journal article" date="2018" name="Front. Microbiol.">
        <title>Genome-Based Analysis Reveals the Taxonomy and Diversity of the Family Idiomarinaceae.</title>
        <authorList>
            <person name="Liu Y."/>
            <person name="Lai Q."/>
            <person name="Shao Z."/>
        </authorList>
    </citation>
    <scope>NUCLEOTIDE SEQUENCE [LARGE SCALE GENOMIC DNA]</scope>
    <source>
        <strain evidence="5">F23</strain>
    </source>
</reference>
<feature type="region of interest" description="Disordered" evidence="2">
    <location>
        <begin position="69"/>
        <end position="163"/>
    </location>
</feature>
<dbReference type="SMART" id="SM00028">
    <property type="entry name" value="TPR"/>
    <property type="match status" value="4"/>
</dbReference>
<feature type="compositionally biased region" description="Polar residues" evidence="2">
    <location>
        <begin position="152"/>
        <end position="163"/>
    </location>
</feature>
<evidence type="ECO:0000313" key="4">
    <source>
        <dbReference type="EMBL" id="RUO55183.1"/>
    </source>
</evidence>
<feature type="repeat" description="TPR" evidence="1">
    <location>
        <begin position="216"/>
        <end position="249"/>
    </location>
</feature>
<dbReference type="RefSeq" id="WP_110574221.1">
    <property type="nucleotide sequence ID" value="NZ_PIPV01000004.1"/>
</dbReference>
<dbReference type="PROSITE" id="PS50005">
    <property type="entry name" value="TPR"/>
    <property type="match status" value="1"/>
</dbReference>
<accession>A0A432Y2K4</accession>
<feature type="compositionally biased region" description="Polar residues" evidence="2">
    <location>
        <begin position="127"/>
        <end position="146"/>
    </location>
</feature>
<evidence type="ECO:0000256" key="2">
    <source>
        <dbReference type="SAM" id="MobiDB-lite"/>
    </source>
</evidence>
<dbReference type="Proteomes" id="UP000287330">
    <property type="component" value="Unassembled WGS sequence"/>
</dbReference>
<dbReference type="EMBL" id="PIPV01000004">
    <property type="protein sequence ID" value="RUO55183.1"/>
    <property type="molecule type" value="Genomic_DNA"/>
</dbReference>
<dbReference type="AlphaFoldDB" id="A0A432Y2K4"/>
<feature type="region of interest" description="Disordered" evidence="2">
    <location>
        <begin position="9"/>
        <end position="32"/>
    </location>
</feature>
<evidence type="ECO:0000256" key="3">
    <source>
        <dbReference type="SAM" id="Phobius"/>
    </source>
</evidence>
<dbReference type="Gene3D" id="1.25.40.10">
    <property type="entry name" value="Tetratricopeptide repeat domain"/>
    <property type="match status" value="1"/>
</dbReference>
<name>A0A432Y2K4_9GAMM</name>
<organism evidence="4 5">
    <name type="scientific">Idiomarina fontislapidosi</name>
    <dbReference type="NCBI Taxonomy" id="263723"/>
    <lineage>
        <taxon>Bacteria</taxon>
        <taxon>Pseudomonadati</taxon>
        <taxon>Pseudomonadota</taxon>
        <taxon>Gammaproteobacteria</taxon>
        <taxon>Alteromonadales</taxon>
        <taxon>Idiomarinaceae</taxon>
        <taxon>Idiomarina</taxon>
    </lineage>
</organism>
<gene>
    <name evidence="4" type="ORF">CWE25_07340</name>
</gene>
<keyword evidence="3" id="KW-0812">Transmembrane</keyword>
<dbReference type="OrthoDB" id="5406098at2"/>
<keyword evidence="3" id="KW-1133">Transmembrane helix</keyword>
<keyword evidence="1" id="KW-0802">TPR repeat</keyword>
<comment type="caution">
    <text evidence="4">The sequence shown here is derived from an EMBL/GenBank/DDBJ whole genome shotgun (WGS) entry which is preliminary data.</text>
</comment>
<sequence length="373" mass="41078">MSILNKVLKDLDKRGQKPGEAERSGGSAVAGPPSRTPWIIALAAIVLAVIAVIASYVSWEYLADNSRSMDAKPQSVKPSEPTPPSQVAQDINFARPVATKTQPDTEARLSENTQQSSSRQDDVNETEPAQQRLSLVSVPVPSQQHSAAPESTEAQQVQQQEPSKQAATLVKKAVKLSPQELIAREISAAQEAAEQGLLSESAVHWQKALTIDPNHIEVRRQLAALQFGRNKWQDALQVLTKGLELNPKAHELRVLAAKMLQKREQPQLALTLLQQAQPQVEAYLEYYQLKAQLAQQLSQWKAMAQSYQALAQAQPTQGRWWLGHGIASQQLGEIDTAVNAFKRAKTLIQHAPTLDFIEQQLNLLVEQDEATSS</sequence>
<protein>
    <submittedName>
        <fullName evidence="4">Uncharacterized protein</fullName>
    </submittedName>
</protein>
<dbReference type="SUPFAM" id="SSF48452">
    <property type="entry name" value="TPR-like"/>
    <property type="match status" value="1"/>
</dbReference>
<dbReference type="InterPro" id="IPR019734">
    <property type="entry name" value="TPR_rpt"/>
</dbReference>
<evidence type="ECO:0000313" key="5">
    <source>
        <dbReference type="Proteomes" id="UP000287330"/>
    </source>
</evidence>
<keyword evidence="5" id="KW-1185">Reference proteome</keyword>
<feature type="transmembrane region" description="Helical" evidence="3">
    <location>
        <begin position="38"/>
        <end position="59"/>
    </location>
</feature>
<dbReference type="InterPro" id="IPR011990">
    <property type="entry name" value="TPR-like_helical_dom_sf"/>
</dbReference>
<evidence type="ECO:0000256" key="1">
    <source>
        <dbReference type="PROSITE-ProRule" id="PRU00339"/>
    </source>
</evidence>